<comment type="subcellular location">
    <subcellularLocation>
        <location evidence="1 7">Virion</location>
    </subcellularLocation>
</comment>
<organism evidence="9">
    <name type="scientific">Alphatorquevirus homin13</name>
    <dbReference type="NCBI Taxonomy" id="3048415"/>
    <lineage>
        <taxon>Viruses</taxon>
        <taxon>Monodnaviria</taxon>
        <taxon>Shotokuvirae</taxon>
        <taxon>Commensaviricota</taxon>
        <taxon>Cardeaviricetes</taxon>
        <taxon>Sanitavirales</taxon>
        <taxon>Anelloviridae</taxon>
        <taxon>Alphatorquevirus</taxon>
    </lineage>
</organism>
<dbReference type="InterPro" id="IPR004219">
    <property type="entry name" value="TTvirus_Unk"/>
</dbReference>
<evidence type="ECO:0000256" key="3">
    <source>
        <dbReference type="ARBA" id="ARBA00018091"/>
    </source>
</evidence>
<accession>A0AAU7SSJ9</accession>
<evidence type="ECO:0000256" key="4">
    <source>
        <dbReference type="ARBA" id="ARBA00022431"/>
    </source>
</evidence>
<evidence type="ECO:0000256" key="8">
    <source>
        <dbReference type="SAM" id="MobiDB-lite"/>
    </source>
</evidence>
<feature type="region of interest" description="Disordered" evidence="8">
    <location>
        <begin position="709"/>
        <end position="745"/>
    </location>
</feature>
<keyword evidence="5 7" id="KW-0167">Capsid protein</keyword>
<comment type="function">
    <text evidence="7">Self-assembles to form an icosahedral capsid.</text>
</comment>
<feature type="compositionally biased region" description="Polar residues" evidence="8">
    <location>
        <begin position="350"/>
        <end position="367"/>
    </location>
</feature>
<keyword evidence="4 7" id="KW-1140">T=1 icosahedral capsid protein</keyword>
<dbReference type="Pfam" id="PF02956">
    <property type="entry name" value="TT_ORF1"/>
    <property type="match status" value="1"/>
</dbReference>
<evidence type="ECO:0000256" key="5">
    <source>
        <dbReference type="ARBA" id="ARBA00022561"/>
    </source>
</evidence>
<proteinExistence type="inferred from homology"/>
<evidence type="ECO:0000256" key="7">
    <source>
        <dbReference type="RuleBase" id="RU361230"/>
    </source>
</evidence>
<reference evidence="9" key="1">
    <citation type="submission" date="2024-05" db="EMBL/GenBank/DDBJ databases">
        <authorList>
            <person name="Laubscher F."/>
            <person name="Chudzinski V."/>
            <person name="Cordey S."/>
            <person name="Hosszu-Fellous K."/>
            <person name="Kaiser L."/>
        </authorList>
    </citation>
    <scope>NUCLEOTIDE SEQUENCE</scope>
    <source>
        <strain evidence="9">987D3-0</strain>
    </source>
</reference>
<dbReference type="GO" id="GO:0039615">
    <property type="term" value="C:T=1 icosahedral viral capsid"/>
    <property type="evidence" value="ECO:0007669"/>
    <property type="project" value="UniProtKB-UniRule"/>
</dbReference>
<evidence type="ECO:0000256" key="2">
    <source>
        <dbReference type="ARBA" id="ARBA00006131"/>
    </source>
</evidence>
<sequence>MAYWSWWRRRWFRPRRRRWRTWRTRRRRRVPRRRPRRAVRRYRKRRVRRRRWRGRRYTRRGRLRLRRRRRRRGKIYLAQWNPQTVRRCRIRGMMPFLWAGAGTGGRNYAVRSDDTVIKGGFGGSFGTETFSLRVLFDQYTRGMNRWSYSNQDLDLALYHGCTFTFYRHRVTDFIVYFTNNPPLKTNQHTAPLTHPGMLMRSKFKVLIPSFATRPKGRKTVKIKIRPPKLFQHKWYAQSDLCAVPLVQLNLTAADFQHPFGSPLTDTPCVQFQVLGELYNKVLNIDLPQLSGDGSQANFTNGTGQQSNIEAVKKLYTQLFLSTDSGHYWQTFITNPMVKAHIDAEKAKPSAYTQNDTSQQNSQKPFPTVPQSTLFAEWQKKFIDRRDSLFLFATYHPKEIAPTIKSMRDNNFALCTGPNDRYGDYTSQYSRSTHLLDYYLGLYSPIFLNPGRSNIEFFTAFKDIAYNPLLDKGQGNRIWFQYHTKTDNIFSKPSCKWEIEDYPLWAACHGYIDYLETQVKYGDLKLEGKVLIRCPYTVPPLIDKTDPNGGFVVYNATFGMGKWIDGSGYIPLHERGRWYVMLRYQTDVLHDIATSGPWAYRDDEKNSQLVGKYKFNFTWGGNTIHSQIIRNPCKDDQLAHPSRQPRDVQVVDPQLVGPPWVLHSFDQRRGFFNETAIRRLLQQPMPSPDVAPGNKRPLLFIPPVFQGLAGAESDSGSPAKKSRVWQEEGSIQTGSESSEDQKETTRELLHRKLTEQKLIHQQLRHLAVQLAKTQAGIHINPLLLSSPLQTR</sequence>
<keyword evidence="6 7" id="KW-0946">Virion</keyword>
<comment type="similarity">
    <text evidence="2 7">Belongs to the anelloviridae capsid protein family.</text>
</comment>
<evidence type="ECO:0000313" key="9">
    <source>
        <dbReference type="EMBL" id="XBU06309.1"/>
    </source>
</evidence>
<evidence type="ECO:0000256" key="1">
    <source>
        <dbReference type="ARBA" id="ARBA00004328"/>
    </source>
</evidence>
<evidence type="ECO:0000256" key="6">
    <source>
        <dbReference type="ARBA" id="ARBA00022844"/>
    </source>
</evidence>
<feature type="region of interest" description="Disordered" evidence="8">
    <location>
        <begin position="348"/>
        <end position="367"/>
    </location>
</feature>
<protein>
    <recommendedName>
        <fullName evidence="3 7">Capsid protein</fullName>
    </recommendedName>
</protein>
<dbReference type="EMBL" id="PP856762">
    <property type="protein sequence ID" value="XBU06309.1"/>
    <property type="molecule type" value="Genomic_DNA"/>
</dbReference>
<name>A0AAU7SSJ9_9VIRU</name>